<feature type="binding site" evidence="7">
    <location>
        <position position="135"/>
    </location>
    <ligand>
        <name>substrate</name>
    </ligand>
</feature>
<protein>
    <submittedName>
        <fullName evidence="10">N-acetylglucosamine-6-phosphate deacetylase</fullName>
    </submittedName>
</protein>
<name>A0A9X8UIK6_9FIRM</name>
<evidence type="ECO:0000256" key="6">
    <source>
        <dbReference type="PIRSR" id="PIRSR038994-1"/>
    </source>
</evidence>
<dbReference type="Pfam" id="PF01979">
    <property type="entry name" value="Amidohydro_1"/>
    <property type="match status" value="1"/>
</dbReference>
<keyword evidence="4 5" id="KW-0119">Carbohydrate metabolism</keyword>
<dbReference type="PANTHER" id="PTHR11113:SF14">
    <property type="entry name" value="N-ACETYLGLUCOSAMINE-6-PHOSPHATE DEACETYLASE"/>
    <property type="match status" value="1"/>
</dbReference>
<evidence type="ECO:0000256" key="5">
    <source>
        <dbReference type="PIRNR" id="PIRNR038994"/>
    </source>
</evidence>
<dbReference type="NCBIfam" id="TIGR00221">
    <property type="entry name" value="nagA"/>
    <property type="match status" value="1"/>
</dbReference>
<dbReference type="AlphaFoldDB" id="A0A9X8UIK6"/>
<dbReference type="EMBL" id="SLUK01000009">
    <property type="protein sequence ID" value="TCL42610.1"/>
    <property type="molecule type" value="Genomic_DNA"/>
</dbReference>
<dbReference type="PIRSF" id="PIRSF038994">
    <property type="entry name" value="NagA"/>
    <property type="match status" value="1"/>
</dbReference>
<dbReference type="SUPFAM" id="SSF51338">
    <property type="entry name" value="Composite domain of metallo-dependent hydrolases"/>
    <property type="match status" value="1"/>
</dbReference>
<comment type="cofactor">
    <cofactor evidence="8">
        <name>a divalent metal cation</name>
        <dbReference type="ChEBI" id="CHEBI:60240"/>
    </cofactor>
    <text evidence="8">Binds 1 divalent metal cation per subunit.</text>
</comment>
<feature type="binding site" evidence="8">
    <location>
        <position position="189"/>
    </location>
    <ligand>
        <name>Zn(2+)</name>
        <dbReference type="ChEBI" id="CHEBI:29105"/>
    </ligand>
</feature>
<dbReference type="GO" id="GO:0006046">
    <property type="term" value="P:N-acetylglucosamine catabolic process"/>
    <property type="evidence" value="ECO:0007669"/>
    <property type="project" value="TreeGrafter"/>
</dbReference>
<keyword evidence="2 8" id="KW-0479">Metal-binding</keyword>
<sequence length="373" mass="39956">MLLKNAEVYHTDFTFHKADILMEDGEIKSVAPSLPGTGEDLGGLRVIPGLLDIHSHGCVGCDWSRGGEDNYYKMARYYAENGVTSLLATTMSLPADTLDSIMHELRAFIAAPRKGAKVLGINMEGPFFSKEKKGAQNEANLIDPDAGLFRRLQEASGNHILLCDIAPELPGAEEFIKALKDEVRISLAHTAAGYDTAMHAVSLGARHATHLYNAMTPFTHRSPGVVGAVFDSDIDAEMISDGIHLDPAVVRITFKVLGPGRIALISDSMEACGMPNGMYELGGQAVTVKDGLATIASGSIAGSATNQFECMRRAIRFGVREEDAIRAATHSPARMIGMQDRVGVIAPGAVADLVVVDRDYDIKAVYTAGERLA</sequence>
<proteinExistence type="inferred from homology"/>
<dbReference type="InterPro" id="IPR011059">
    <property type="entry name" value="Metal-dep_hydrolase_composite"/>
</dbReference>
<keyword evidence="3 5" id="KW-0378">Hydrolase</keyword>
<dbReference type="Gene3D" id="2.30.40.10">
    <property type="entry name" value="Urease, subunit C, domain 1"/>
    <property type="match status" value="1"/>
</dbReference>
<feature type="binding site" evidence="7">
    <location>
        <position position="244"/>
    </location>
    <ligand>
        <name>substrate</name>
    </ligand>
</feature>
<feature type="binding site" evidence="8">
    <location>
        <position position="210"/>
    </location>
    <ligand>
        <name>Zn(2+)</name>
        <dbReference type="ChEBI" id="CHEBI:29105"/>
    </ligand>
</feature>
<feature type="binding site" evidence="8">
    <location>
        <position position="124"/>
    </location>
    <ligand>
        <name>Zn(2+)</name>
        <dbReference type="ChEBI" id="CHEBI:29105"/>
    </ligand>
</feature>
<accession>A0A9X8UIK6</accession>
<dbReference type="Gene3D" id="3.20.20.140">
    <property type="entry name" value="Metal-dependent hydrolases"/>
    <property type="match status" value="1"/>
</dbReference>
<gene>
    <name evidence="10" type="ORF">EDD78_10977</name>
</gene>
<feature type="binding site" evidence="7">
    <location>
        <begin position="300"/>
        <end position="302"/>
    </location>
    <ligand>
        <name>substrate</name>
    </ligand>
</feature>
<dbReference type="InterPro" id="IPR032466">
    <property type="entry name" value="Metal_Hydrolase"/>
</dbReference>
<evidence type="ECO:0000256" key="7">
    <source>
        <dbReference type="PIRSR" id="PIRSR038994-2"/>
    </source>
</evidence>
<dbReference type="InterPro" id="IPR006680">
    <property type="entry name" value="Amidohydro-rel"/>
</dbReference>
<evidence type="ECO:0000256" key="4">
    <source>
        <dbReference type="ARBA" id="ARBA00023277"/>
    </source>
</evidence>
<feature type="active site" description="Proton donor/acceptor" evidence="6">
    <location>
        <position position="267"/>
    </location>
</feature>
<evidence type="ECO:0000256" key="8">
    <source>
        <dbReference type="PIRSR" id="PIRSR038994-3"/>
    </source>
</evidence>
<comment type="similarity">
    <text evidence="1 5">Belongs to the metallo-dependent hydrolases superfamily. NagA family.</text>
</comment>
<comment type="caution">
    <text evidence="10">The sequence shown here is derived from an EMBL/GenBank/DDBJ whole genome shotgun (WGS) entry which is preliminary data.</text>
</comment>
<evidence type="ECO:0000256" key="2">
    <source>
        <dbReference type="ARBA" id="ARBA00022723"/>
    </source>
</evidence>
<dbReference type="SUPFAM" id="SSF51556">
    <property type="entry name" value="Metallo-dependent hydrolases"/>
    <property type="match status" value="1"/>
</dbReference>
<evidence type="ECO:0000256" key="3">
    <source>
        <dbReference type="ARBA" id="ARBA00022801"/>
    </source>
</evidence>
<evidence type="ECO:0000313" key="10">
    <source>
        <dbReference type="EMBL" id="TCL42610.1"/>
    </source>
</evidence>
<keyword evidence="11" id="KW-1185">Reference proteome</keyword>
<dbReference type="GO" id="GO:0046872">
    <property type="term" value="F:metal ion binding"/>
    <property type="evidence" value="ECO:0007669"/>
    <property type="project" value="UniProtKB-KW"/>
</dbReference>
<feature type="binding site" evidence="7">
    <location>
        <position position="221"/>
    </location>
    <ligand>
        <name>substrate</name>
    </ligand>
</feature>
<dbReference type="GO" id="GO:0008448">
    <property type="term" value="F:N-acetylglucosamine-6-phosphate deacetylase activity"/>
    <property type="evidence" value="ECO:0007669"/>
    <property type="project" value="InterPro"/>
</dbReference>
<reference evidence="10 11" key="1">
    <citation type="submission" date="2019-03" db="EMBL/GenBank/DDBJ databases">
        <title>Genomic Encyclopedia of Type Strains, Phase IV (KMG-IV): sequencing the most valuable type-strain genomes for metagenomic binning, comparative biology and taxonomic classification.</title>
        <authorList>
            <person name="Goeker M."/>
        </authorList>
    </citation>
    <scope>NUCLEOTIDE SEQUENCE [LARGE SCALE GENOMIC DNA]</scope>
    <source>
        <strain evidence="10 11">DSM 100433</strain>
    </source>
</reference>
<evidence type="ECO:0000259" key="9">
    <source>
        <dbReference type="Pfam" id="PF01979"/>
    </source>
</evidence>
<dbReference type="CDD" id="cd00854">
    <property type="entry name" value="NagA"/>
    <property type="match status" value="1"/>
</dbReference>
<dbReference type="PANTHER" id="PTHR11113">
    <property type="entry name" value="N-ACETYLGLUCOSAMINE-6-PHOSPHATE DEACETYLASE"/>
    <property type="match status" value="1"/>
</dbReference>
<feature type="domain" description="Amidohydrolase-related" evidence="9">
    <location>
        <begin position="46"/>
        <end position="370"/>
    </location>
</feature>
<dbReference type="Proteomes" id="UP000294682">
    <property type="component" value="Unassembled WGS sequence"/>
</dbReference>
<evidence type="ECO:0000256" key="1">
    <source>
        <dbReference type="ARBA" id="ARBA00010716"/>
    </source>
</evidence>
<dbReference type="InterPro" id="IPR003764">
    <property type="entry name" value="GlcNAc_6-P_deAcase"/>
</dbReference>
<dbReference type="RefSeq" id="WP_132084902.1">
    <property type="nucleotide sequence ID" value="NZ_SLUK01000009.1"/>
</dbReference>
<feature type="binding site" evidence="7">
    <location>
        <begin position="213"/>
        <end position="214"/>
    </location>
    <ligand>
        <name>substrate</name>
    </ligand>
</feature>
<organism evidence="10 11">
    <name type="scientific">Harryflintia acetispora</name>
    <dbReference type="NCBI Taxonomy" id="1849041"/>
    <lineage>
        <taxon>Bacteria</taxon>
        <taxon>Bacillati</taxon>
        <taxon>Bacillota</taxon>
        <taxon>Clostridia</taxon>
        <taxon>Eubacteriales</taxon>
        <taxon>Oscillospiraceae</taxon>
        <taxon>Harryflintia</taxon>
    </lineage>
</organism>
<evidence type="ECO:0000313" key="11">
    <source>
        <dbReference type="Proteomes" id="UP000294682"/>
    </source>
</evidence>